<evidence type="ECO:0000313" key="2">
    <source>
        <dbReference type="Proteomes" id="UP000660265"/>
    </source>
</evidence>
<comment type="caution">
    <text evidence="1">The sequence shown here is derived from an EMBL/GenBank/DDBJ whole genome shotgun (WGS) entry which is preliminary data.</text>
</comment>
<reference evidence="2" key="1">
    <citation type="journal article" date="2019" name="Int. J. Syst. Evol. Microbiol.">
        <title>The Global Catalogue of Microorganisms (GCM) 10K type strain sequencing project: providing services to taxonomists for standard genome sequencing and annotation.</title>
        <authorList>
            <consortium name="The Broad Institute Genomics Platform"/>
            <consortium name="The Broad Institute Genome Sequencing Center for Infectious Disease"/>
            <person name="Wu L."/>
            <person name="Ma J."/>
        </authorList>
    </citation>
    <scope>NUCLEOTIDE SEQUENCE [LARGE SCALE GENOMIC DNA]</scope>
    <source>
        <strain evidence="2">CGMCC 4.7275</strain>
    </source>
</reference>
<organism evidence="1 2">
    <name type="scientific">Streptomyces camponoticapitis</name>
    <dbReference type="NCBI Taxonomy" id="1616125"/>
    <lineage>
        <taxon>Bacteria</taxon>
        <taxon>Bacillati</taxon>
        <taxon>Actinomycetota</taxon>
        <taxon>Actinomycetes</taxon>
        <taxon>Kitasatosporales</taxon>
        <taxon>Streptomycetaceae</taxon>
        <taxon>Streptomyces</taxon>
    </lineage>
</organism>
<evidence type="ECO:0000313" key="1">
    <source>
        <dbReference type="EMBL" id="GGK28156.1"/>
    </source>
</evidence>
<dbReference type="EMBL" id="BMMV01000036">
    <property type="protein sequence ID" value="GGK28156.1"/>
    <property type="molecule type" value="Genomic_DNA"/>
</dbReference>
<dbReference type="Proteomes" id="UP000660265">
    <property type="component" value="Unassembled WGS sequence"/>
</dbReference>
<gene>
    <name evidence="1" type="ORF">GCM10011583_70170</name>
</gene>
<accession>A0ABQ2EVA1</accession>
<keyword evidence="2" id="KW-1185">Reference proteome</keyword>
<proteinExistence type="predicted"/>
<sequence>MVSSPLASSPKVSWRKRSQRTACALVADPLADMGAHQPYVLTSHGDILIDRLGDFRSDVTGWDG</sequence>
<name>A0ABQ2EVA1_9ACTN</name>
<protein>
    <submittedName>
        <fullName evidence="1">Uncharacterized protein</fullName>
    </submittedName>
</protein>